<dbReference type="Proteomes" id="UP000789405">
    <property type="component" value="Unassembled WGS sequence"/>
</dbReference>
<accession>A0A9N9BQL5</accession>
<sequence length="40" mass="4618">MRTYCETAISKLWANGSYISWDSNIIVSPAKVWPPPWHLV</sequence>
<evidence type="ECO:0000313" key="2">
    <source>
        <dbReference type="Proteomes" id="UP000789405"/>
    </source>
</evidence>
<dbReference type="EMBL" id="CAJVPY010002864">
    <property type="protein sequence ID" value="CAG8574286.1"/>
    <property type="molecule type" value="Genomic_DNA"/>
</dbReference>
<feature type="non-terminal residue" evidence="1">
    <location>
        <position position="40"/>
    </location>
</feature>
<gene>
    <name evidence="1" type="ORF">DERYTH_LOCUS6363</name>
</gene>
<dbReference type="AlphaFoldDB" id="A0A9N9BQL5"/>
<organism evidence="1 2">
    <name type="scientific">Dentiscutata erythropus</name>
    <dbReference type="NCBI Taxonomy" id="1348616"/>
    <lineage>
        <taxon>Eukaryota</taxon>
        <taxon>Fungi</taxon>
        <taxon>Fungi incertae sedis</taxon>
        <taxon>Mucoromycota</taxon>
        <taxon>Glomeromycotina</taxon>
        <taxon>Glomeromycetes</taxon>
        <taxon>Diversisporales</taxon>
        <taxon>Gigasporaceae</taxon>
        <taxon>Dentiscutata</taxon>
    </lineage>
</organism>
<reference evidence="1" key="1">
    <citation type="submission" date="2021-06" db="EMBL/GenBank/DDBJ databases">
        <authorList>
            <person name="Kallberg Y."/>
            <person name="Tangrot J."/>
            <person name="Rosling A."/>
        </authorList>
    </citation>
    <scope>NUCLEOTIDE SEQUENCE</scope>
    <source>
        <strain evidence="1">MA453B</strain>
    </source>
</reference>
<comment type="caution">
    <text evidence="1">The sequence shown here is derived from an EMBL/GenBank/DDBJ whole genome shotgun (WGS) entry which is preliminary data.</text>
</comment>
<name>A0A9N9BQL5_9GLOM</name>
<proteinExistence type="predicted"/>
<keyword evidence="2" id="KW-1185">Reference proteome</keyword>
<protein>
    <submittedName>
        <fullName evidence="1">4921_t:CDS:1</fullName>
    </submittedName>
</protein>
<evidence type="ECO:0000313" key="1">
    <source>
        <dbReference type="EMBL" id="CAG8574286.1"/>
    </source>
</evidence>